<accession>A0ABD3PUQ4</accession>
<dbReference type="PROSITE" id="PS51704">
    <property type="entry name" value="GP_PDE"/>
    <property type="match status" value="1"/>
</dbReference>
<keyword evidence="3" id="KW-1185">Reference proteome</keyword>
<protein>
    <recommendedName>
        <fullName evidence="1">GP-PDE domain-containing protein</fullName>
    </recommendedName>
</protein>
<dbReference type="Gene3D" id="3.20.20.190">
    <property type="entry name" value="Phosphatidylinositol (PI) phosphodiesterase"/>
    <property type="match status" value="1"/>
</dbReference>
<proteinExistence type="predicted"/>
<sequence length="399" mass="44553">MVSKTPFTCITSILLPSLGHSFLPIYQNNNNPIVRFPWHQIQHRSHSKMIMLMSPAASVNPEDKLNRIATDNVQIPFSLASKLNVLHESRTTEHTHPIEVVGHRGSLYTALENTSRSFLHAAELGADTVELDVFLLKCGTLVVFHGTGSDQSPGLLDKYCGMEGSILDYTAEEAKQSLKFNKHFEEFGCGPEFITHPDDLATEALGQEPISHYCYVHTLEEVLVTLRDHPNVSPTLSIKIELKGEGTAAPSVQLVEKLNMMHRCHYSSFDHTKIAEVRALSPDAKTGALFANDVPDDFVQRAIAVGATEVHLKYDTCTYERIQAAHNAGLGTMAWFRGPIGMREDTTKKYRDVGNEDERMYEVVLRSGVRGMCVNRPDVMSKLADKLQRRIQWGSVIPQ</sequence>
<dbReference type="PANTHER" id="PTHR46211">
    <property type="entry name" value="GLYCEROPHOSPHORYL DIESTER PHOSPHODIESTERASE"/>
    <property type="match status" value="1"/>
</dbReference>
<dbReference type="Proteomes" id="UP001530400">
    <property type="component" value="Unassembled WGS sequence"/>
</dbReference>
<gene>
    <name evidence="2" type="ORF">ACHAWO_004983</name>
</gene>
<evidence type="ECO:0000313" key="3">
    <source>
        <dbReference type="Proteomes" id="UP001530400"/>
    </source>
</evidence>
<evidence type="ECO:0000259" key="1">
    <source>
        <dbReference type="PROSITE" id="PS51704"/>
    </source>
</evidence>
<reference evidence="2 3" key="1">
    <citation type="submission" date="2024-10" db="EMBL/GenBank/DDBJ databases">
        <title>Updated reference genomes for cyclostephanoid diatoms.</title>
        <authorList>
            <person name="Roberts W.R."/>
            <person name="Alverson A.J."/>
        </authorList>
    </citation>
    <scope>NUCLEOTIDE SEQUENCE [LARGE SCALE GENOMIC DNA]</scope>
    <source>
        <strain evidence="2 3">AJA010-31</strain>
    </source>
</reference>
<dbReference type="AlphaFoldDB" id="A0ABD3PUQ4"/>
<organism evidence="2 3">
    <name type="scientific">Cyclotella atomus</name>
    <dbReference type="NCBI Taxonomy" id="382360"/>
    <lineage>
        <taxon>Eukaryota</taxon>
        <taxon>Sar</taxon>
        <taxon>Stramenopiles</taxon>
        <taxon>Ochrophyta</taxon>
        <taxon>Bacillariophyta</taxon>
        <taxon>Coscinodiscophyceae</taxon>
        <taxon>Thalassiosirophycidae</taxon>
        <taxon>Stephanodiscales</taxon>
        <taxon>Stephanodiscaceae</taxon>
        <taxon>Cyclotella</taxon>
    </lineage>
</organism>
<dbReference type="Pfam" id="PF03009">
    <property type="entry name" value="GDPD"/>
    <property type="match status" value="1"/>
</dbReference>
<dbReference type="InterPro" id="IPR030395">
    <property type="entry name" value="GP_PDE_dom"/>
</dbReference>
<name>A0ABD3PUQ4_9STRA</name>
<comment type="caution">
    <text evidence="2">The sequence shown here is derived from an EMBL/GenBank/DDBJ whole genome shotgun (WGS) entry which is preliminary data.</text>
</comment>
<feature type="domain" description="GP-PDE" evidence="1">
    <location>
        <begin position="98"/>
        <end position="384"/>
    </location>
</feature>
<evidence type="ECO:0000313" key="2">
    <source>
        <dbReference type="EMBL" id="KAL3791359.1"/>
    </source>
</evidence>
<dbReference type="InterPro" id="IPR017946">
    <property type="entry name" value="PLC-like_Pdiesterase_TIM-brl"/>
</dbReference>
<dbReference type="PANTHER" id="PTHR46211:SF14">
    <property type="entry name" value="GLYCEROPHOSPHODIESTER PHOSPHODIESTERASE"/>
    <property type="match status" value="1"/>
</dbReference>
<dbReference type="SUPFAM" id="SSF51695">
    <property type="entry name" value="PLC-like phosphodiesterases"/>
    <property type="match status" value="1"/>
</dbReference>
<dbReference type="EMBL" id="JALLPJ020000466">
    <property type="protein sequence ID" value="KAL3791359.1"/>
    <property type="molecule type" value="Genomic_DNA"/>
</dbReference>